<protein>
    <submittedName>
        <fullName evidence="5">23S rRNA (Uridine(2479)-2'-O)-methyltransferase</fullName>
        <ecNumber evidence="5">2.1.1.208</ecNumber>
    </submittedName>
</protein>
<dbReference type="GO" id="GO:0003723">
    <property type="term" value="F:RNA binding"/>
    <property type="evidence" value="ECO:0007669"/>
    <property type="project" value="InterPro"/>
</dbReference>
<dbReference type="SUPFAM" id="SSF75217">
    <property type="entry name" value="alpha/beta knot"/>
    <property type="match status" value="1"/>
</dbReference>
<dbReference type="InterPro" id="IPR029026">
    <property type="entry name" value="tRNA_m1G_MTases_N"/>
</dbReference>
<dbReference type="GO" id="GO:0005737">
    <property type="term" value="C:cytoplasm"/>
    <property type="evidence" value="ECO:0007669"/>
    <property type="project" value="UniProtKB-ARBA"/>
</dbReference>
<evidence type="ECO:0000259" key="4">
    <source>
        <dbReference type="SMART" id="SM00967"/>
    </source>
</evidence>
<dbReference type="InterPro" id="IPR053888">
    <property type="entry name" value="MRM3-like_sub_bind"/>
</dbReference>
<dbReference type="EC" id="2.1.1.208" evidence="5"/>
<dbReference type="Pfam" id="PF00588">
    <property type="entry name" value="SpoU_methylase"/>
    <property type="match status" value="1"/>
</dbReference>
<name>A0A1V2ESF5_9SPHN</name>
<dbReference type="InterPro" id="IPR013123">
    <property type="entry name" value="SpoU_subst-bd"/>
</dbReference>
<dbReference type="GO" id="GO:0008173">
    <property type="term" value="F:RNA methyltransferase activity"/>
    <property type="evidence" value="ECO:0007669"/>
    <property type="project" value="InterPro"/>
</dbReference>
<dbReference type="STRING" id="1915074.SPHI_23720"/>
<organism evidence="5 6">
    <name type="scientific">Sphingomonas jeddahensis</name>
    <dbReference type="NCBI Taxonomy" id="1915074"/>
    <lineage>
        <taxon>Bacteria</taxon>
        <taxon>Pseudomonadati</taxon>
        <taxon>Pseudomonadota</taxon>
        <taxon>Alphaproteobacteria</taxon>
        <taxon>Sphingomonadales</taxon>
        <taxon>Sphingomonadaceae</taxon>
        <taxon>Sphingomonas</taxon>
    </lineage>
</organism>
<dbReference type="PANTHER" id="PTHR43191:SF2">
    <property type="entry name" value="RRNA METHYLTRANSFERASE 3, MITOCHONDRIAL"/>
    <property type="match status" value="1"/>
</dbReference>
<dbReference type="Proteomes" id="UP000188729">
    <property type="component" value="Unassembled WGS sequence"/>
</dbReference>
<dbReference type="Pfam" id="PF22435">
    <property type="entry name" value="MRM3-like_sub_bind"/>
    <property type="match status" value="1"/>
</dbReference>
<keyword evidence="6" id="KW-1185">Reference proteome</keyword>
<dbReference type="InterPro" id="IPR029028">
    <property type="entry name" value="Alpha/beta_knot_MTases"/>
</dbReference>
<comment type="similarity">
    <text evidence="1">Belongs to the class IV-like SAM-binding methyltransferase superfamily. RNA methyltransferase TrmH family.</text>
</comment>
<keyword evidence="2 5" id="KW-0489">Methyltransferase</keyword>
<evidence type="ECO:0000256" key="2">
    <source>
        <dbReference type="ARBA" id="ARBA00022603"/>
    </source>
</evidence>
<gene>
    <name evidence="5" type="primary">aviRb</name>
    <name evidence="5" type="ORF">SPHI_23720</name>
</gene>
<dbReference type="InterPro" id="IPR001537">
    <property type="entry name" value="SpoU_MeTrfase"/>
</dbReference>
<dbReference type="Gene3D" id="3.30.1330.30">
    <property type="match status" value="1"/>
</dbReference>
<feature type="domain" description="RNA 2-O ribose methyltransferase substrate binding" evidence="4">
    <location>
        <begin position="55"/>
        <end position="131"/>
    </location>
</feature>
<proteinExistence type="inferred from homology"/>
<evidence type="ECO:0000256" key="1">
    <source>
        <dbReference type="ARBA" id="ARBA00007228"/>
    </source>
</evidence>
<keyword evidence="3 5" id="KW-0808">Transferase</keyword>
<comment type="caution">
    <text evidence="5">The sequence shown here is derived from an EMBL/GenBank/DDBJ whole genome shotgun (WGS) entry which is preliminary data.</text>
</comment>
<dbReference type="InterPro" id="IPR029064">
    <property type="entry name" value="Ribosomal_eL30-like_sf"/>
</dbReference>
<dbReference type="GO" id="GO:0006396">
    <property type="term" value="P:RNA processing"/>
    <property type="evidence" value="ECO:0007669"/>
    <property type="project" value="InterPro"/>
</dbReference>
<dbReference type="EMBL" id="MPSB01000011">
    <property type="protein sequence ID" value="ONF95473.1"/>
    <property type="molecule type" value="Genomic_DNA"/>
</dbReference>
<dbReference type="Gene3D" id="3.40.1280.10">
    <property type="match status" value="1"/>
</dbReference>
<dbReference type="GO" id="GO:0032259">
    <property type="term" value="P:methylation"/>
    <property type="evidence" value="ECO:0007669"/>
    <property type="project" value="UniProtKB-KW"/>
</dbReference>
<dbReference type="SUPFAM" id="SSF55315">
    <property type="entry name" value="L30e-like"/>
    <property type="match status" value="1"/>
</dbReference>
<accession>A0A1V2ESF5</accession>
<evidence type="ECO:0000256" key="3">
    <source>
        <dbReference type="ARBA" id="ARBA00022679"/>
    </source>
</evidence>
<dbReference type="SMART" id="SM00967">
    <property type="entry name" value="SpoU_sub_bind"/>
    <property type="match status" value="1"/>
</dbReference>
<evidence type="ECO:0000313" key="5">
    <source>
        <dbReference type="EMBL" id="ONF95473.1"/>
    </source>
</evidence>
<dbReference type="AlphaFoldDB" id="A0A1V2ESF5"/>
<dbReference type="CDD" id="cd18095">
    <property type="entry name" value="SpoU-like_rRNA-MTase"/>
    <property type="match status" value="1"/>
</dbReference>
<sequence>MPSRLSMRCARWSKRSSAKNKPRMPRIVTAFSNPLVKRIQGLRDKRHRREEGLFLAEGLRILTEARATGRLPQFLFFAAASARHPLVIALVEAVESAGGEAIETSAAILSKLSGKDNPQAVVGAFATFDTALDSLDRAASPIWLIAERLRDPGNLGTILRTGDAVGAGGLILIGDSVDPFSTEAVRASMGALFTVPLVRAEWETFLPWLRSGPGQLVGLSLRTDNHYRTARYAAPTFLLTGNEAQGLPAAIEAECDLLVKMPMLGKADSLNAAVATAVMAYEVLAHADGGKQ</sequence>
<dbReference type="InterPro" id="IPR051259">
    <property type="entry name" value="rRNA_Methyltransferase"/>
</dbReference>
<reference evidence="5 6" key="1">
    <citation type="submission" date="2016-11" db="EMBL/GenBank/DDBJ databases">
        <title>Genome sequence of Sphingomonas jeddahensis G39.</title>
        <authorList>
            <person name="Poehlein A."/>
            <person name="Wuebbeler J.H."/>
            <person name="Steinbuechel A."/>
            <person name="Daniel R."/>
        </authorList>
    </citation>
    <scope>NUCLEOTIDE SEQUENCE [LARGE SCALE GENOMIC DNA]</scope>
    <source>
        <strain evidence="5 6">G39</strain>
    </source>
</reference>
<evidence type="ECO:0000313" key="6">
    <source>
        <dbReference type="Proteomes" id="UP000188729"/>
    </source>
</evidence>
<dbReference type="PANTHER" id="PTHR43191">
    <property type="entry name" value="RRNA METHYLTRANSFERASE 3"/>
    <property type="match status" value="1"/>
</dbReference>